<dbReference type="EMBL" id="UZAU01000318">
    <property type="status" value="NOT_ANNOTATED_CDS"/>
    <property type="molecule type" value="Genomic_DNA"/>
</dbReference>
<evidence type="ECO:0000313" key="1">
    <source>
        <dbReference type="EnsemblPlants" id="cds.novel_model_3638_5bd9a17a"/>
    </source>
</evidence>
<proteinExistence type="predicted"/>
<dbReference type="Gramene" id="novel_model_3638_5bd9a17a">
    <property type="protein sequence ID" value="cds.novel_model_3638_5bd9a17a"/>
    <property type="gene ID" value="novel_gene_1939_5bd9a17a"/>
</dbReference>
<organism evidence="1 2">
    <name type="scientific">Cannabis sativa</name>
    <name type="common">Hemp</name>
    <name type="synonym">Marijuana</name>
    <dbReference type="NCBI Taxonomy" id="3483"/>
    <lineage>
        <taxon>Eukaryota</taxon>
        <taxon>Viridiplantae</taxon>
        <taxon>Streptophyta</taxon>
        <taxon>Embryophyta</taxon>
        <taxon>Tracheophyta</taxon>
        <taxon>Spermatophyta</taxon>
        <taxon>Magnoliopsida</taxon>
        <taxon>eudicotyledons</taxon>
        <taxon>Gunneridae</taxon>
        <taxon>Pentapetalae</taxon>
        <taxon>rosids</taxon>
        <taxon>fabids</taxon>
        <taxon>Rosales</taxon>
        <taxon>Cannabaceae</taxon>
        <taxon>Cannabis</taxon>
    </lineage>
</organism>
<name>A0A803R0L0_CANSA</name>
<reference evidence="1" key="1">
    <citation type="submission" date="2018-11" db="EMBL/GenBank/DDBJ databases">
        <authorList>
            <person name="Grassa J C."/>
        </authorList>
    </citation>
    <scope>NUCLEOTIDE SEQUENCE [LARGE SCALE GENOMIC DNA]</scope>
</reference>
<protein>
    <submittedName>
        <fullName evidence="1">Uncharacterized protein</fullName>
    </submittedName>
</protein>
<evidence type="ECO:0000313" key="2">
    <source>
        <dbReference type="Proteomes" id="UP000596661"/>
    </source>
</evidence>
<reference evidence="1" key="2">
    <citation type="submission" date="2021-03" db="UniProtKB">
        <authorList>
            <consortium name="EnsemblPlants"/>
        </authorList>
    </citation>
    <scope>IDENTIFICATION</scope>
</reference>
<sequence>MAQLALSLSRLLPQIKLCLSFLSQRNQLTSQSPPILTPTDSTHPTITSASHTTATFCVNDRKRLKASLIKIKQATK</sequence>
<dbReference type="Proteomes" id="UP000596661">
    <property type="component" value="Chromosome 3"/>
</dbReference>
<dbReference type="EnsemblPlants" id="novel_model_3638_5bd9a17a">
    <property type="protein sequence ID" value="cds.novel_model_3638_5bd9a17a"/>
    <property type="gene ID" value="novel_gene_1939_5bd9a17a"/>
</dbReference>
<dbReference type="AlphaFoldDB" id="A0A803R0L0"/>
<accession>A0A803R0L0</accession>
<keyword evidence="2" id="KW-1185">Reference proteome</keyword>